<comment type="caution">
    <text evidence="3">The sequence shown here is derived from an EMBL/GenBank/DDBJ whole genome shotgun (WGS) entry which is preliminary data.</text>
</comment>
<name>A0ABW2RV04_9NOCA</name>
<feature type="domain" description="Phage capsid-like C-terminal" evidence="2">
    <location>
        <begin position="175"/>
        <end position="384"/>
    </location>
</feature>
<dbReference type="SUPFAM" id="SSF56563">
    <property type="entry name" value="Major capsid protein gp5"/>
    <property type="match status" value="1"/>
</dbReference>
<keyword evidence="4" id="KW-1185">Reference proteome</keyword>
<protein>
    <submittedName>
        <fullName evidence="3">Phage major capsid protein</fullName>
    </submittedName>
</protein>
<organism evidence="3 4">
    <name type="scientific">Rhodococcus daqingensis</name>
    <dbReference type="NCBI Taxonomy" id="2479363"/>
    <lineage>
        <taxon>Bacteria</taxon>
        <taxon>Bacillati</taxon>
        <taxon>Actinomycetota</taxon>
        <taxon>Actinomycetes</taxon>
        <taxon>Mycobacteriales</taxon>
        <taxon>Nocardiaceae</taxon>
        <taxon>Rhodococcus</taxon>
    </lineage>
</organism>
<evidence type="ECO:0000256" key="1">
    <source>
        <dbReference type="ARBA" id="ARBA00004328"/>
    </source>
</evidence>
<evidence type="ECO:0000313" key="3">
    <source>
        <dbReference type="EMBL" id="MFC7447654.1"/>
    </source>
</evidence>
<gene>
    <name evidence="3" type="ORF">ACFQS9_07105</name>
</gene>
<evidence type="ECO:0000313" key="4">
    <source>
        <dbReference type="Proteomes" id="UP001596484"/>
    </source>
</evidence>
<sequence>MIRLRDQVQTRVNELDTEIRHYDSKKQARTFTVDDKQEYDALIRERGEVSQRLAELERDERREIEAGKVRTPAPGTFANERRVGGFTVRDSSVYRPDNGTEVSFLRDLYNARRGDWGAADRLQRNNREMRALTTTATDGGEFAPPGHLVELYARHAKASRVFAEVLGPNVLPAGVSSINIPRVSSGTSVAVQAAQNTALSETDLVSAQLTSGIVTIGGKQVVSLQLLNQGGIPVDQVVFDDLSREHAKQIDTQLLTGTGAGGQLKGWIFTADTGPSEVIWTDAAPTQVTFLKKVAELLNKVATQRFLAPSWIVMHPRRWFWLMAGQDTTNRPLTPPVANGTVNSAAVSSVPVAEGSAGSIYGIPVFLDANVPTNRGAGTNEDSVLAGVGGDSLFWESPLRVEAFDATYADSAGVLLRVLNFSAAIPDRQATSLGLLTGTGLVTPTF</sequence>
<dbReference type="InterPro" id="IPR024455">
    <property type="entry name" value="Phage_capsid"/>
</dbReference>
<dbReference type="InterPro" id="IPR054612">
    <property type="entry name" value="Phage_capsid-like_C"/>
</dbReference>
<dbReference type="Gene3D" id="3.30.2400.10">
    <property type="entry name" value="Major capsid protein gp5"/>
    <property type="match status" value="1"/>
</dbReference>
<dbReference type="RefSeq" id="WP_378402896.1">
    <property type="nucleotide sequence ID" value="NZ_JBHTCS010000009.1"/>
</dbReference>
<dbReference type="NCBIfam" id="TIGR01554">
    <property type="entry name" value="major_cap_HK97"/>
    <property type="match status" value="1"/>
</dbReference>
<accession>A0ABW2RV04</accession>
<comment type="subcellular location">
    <subcellularLocation>
        <location evidence="1">Virion</location>
    </subcellularLocation>
</comment>
<reference evidence="4" key="1">
    <citation type="journal article" date="2019" name="Int. J. Syst. Evol. Microbiol.">
        <title>The Global Catalogue of Microorganisms (GCM) 10K type strain sequencing project: providing services to taxonomists for standard genome sequencing and annotation.</title>
        <authorList>
            <consortium name="The Broad Institute Genomics Platform"/>
            <consortium name="The Broad Institute Genome Sequencing Center for Infectious Disease"/>
            <person name="Wu L."/>
            <person name="Ma J."/>
        </authorList>
    </citation>
    <scope>NUCLEOTIDE SEQUENCE [LARGE SCALE GENOMIC DNA]</scope>
    <source>
        <strain evidence="4">ICMP 19430</strain>
    </source>
</reference>
<dbReference type="EMBL" id="JBHTCS010000009">
    <property type="protein sequence ID" value="MFC7447654.1"/>
    <property type="molecule type" value="Genomic_DNA"/>
</dbReference>
<dbReference type="Proteomes" id="UP001596484">
    <property type="component" value="Unassembled WGS sequence"/>
</dbReference>
<proteinExistence type="predicted"/>
<evidence type="ECO:0000259" key="2">
    <source>
        <dbReference type="Pfam" id="PF05065"/>
    </source>
</evidence>
<dbReference type="Pfam" id="PF05065">
    <property type="entry name" value="Phage_capsid"/>
    <property type="match status" value="1"/>
</dbReference>